<evidence type="ECO:0000256" key="7">
    <source>
        <dbReference type="RuleBase" id="RU363032"/>
    </source>
</evidence>
<evidence type="ECO:0000256" key="2">
    <source>
        <dbReference type="ARBA" id="ARBA00022448"/>
    </source>
</evidence>
<evidence type="ECO:0000313" key="9">
    <source>
        <dbReference type="EMBL" id="NYI45114.1"/>
    </source>
</evidence>
<comment type="subcellular location">
    <subcellularLocation>
        <location evidence="1 7">Cell membrane</location>
        <topology evidence="1 7">Multi-pass membrane protein</topology>
    </subcellularLocation>
</comment>
<evidence type="ECO:0000313" key="10">
    <source>
        <dbReference type="Proteomes" id="UP000562045"/>
    </source>
</evidence>
<feature type="transmembrane region" description="Helical" evidence="7">
    <location>
        <begin position="270"/>
        <end position="291"/>
    </location>
</feature>
<feature type="transmembrane region" description="Helical" evidence="7">
    <location>
        <begin position="219"/>
        <end position="242"/>
    </location>
</feature>
<comment type="similarity">
    <text evidence="7">Belongs to the binding-protein-dependent transport system permease family.</text>
</comment>
<dbReference type="GO" id="GO:0005886">
    <property type="term" value="C:plasma membrane"/>
    <property type="evidence" value="ECO:0007669"/>
    <property type="project" value="UniProtKB-SubCell"/>
</dbReference>
<dbReference type="PANTHER" id="PTHR30151:SF0">
    <property type="entry name" value="ABC TRANSPORTER PERMEASE PROTEIN MJ0413-RELATED"/>
    <property type="match status" value="1"/>
</dbReference>
<feature type="transmembrane region" description="Helical" evidence="7">
    <location>
        <begin position="12"/>
        <end position="33"/>
    </location>
</feature>
<protein>
    <submittedName>
        <fullName evidence="9">NitT/TauT family transport system permease protein</fullName>
    </submittedName>
</protein>
<dbReference type="InterPro" id="IPR000515">
    <property type="entry name" value="MetI-like"/>
</dbReference>
<dbReference type="Pfam" id="PF00528">
    <property type="entry name" value="BPD_transp_1"/>
    <property type="match status" value="1"/>
</dbReference>
<evidence type="ECO:0000259" key="8">
    <source>
        <dbReference type="PROSITE" id="PS50928"/>
    </source>
</evidence>
<dbReference type="PANTHER" id="PTHR30151">
    <property type="entry name" value="ALKANE SULFONATE ABC TRANSPORTER-RELATED, MEMBRANE SUBUNIT"/>
    <property type="match status" value="1"/>
</dbReference>
<keyword evidence="3" id="KW-1003">Cell membrane</keyword>
<reference evidence="9 10" key="1">
    <citation type="submission" date="2020-07" db="EMBL/GenBank/DDBJ databases">
        <title>Sequencing the genomes of 1000 actinobacteria strains.</title>
        <authorList>
            <person name="Klenk H.-P."/>
        </authorList>
    </citation>
    <scope>NUCLEOTIDE SEQUENCE [LARGE SCALE GENOMIC DNA]</scope>
    <source>
        <strain evidence="9 10">DSM 15131</strain>
    </source>
</reference>
<dbReference type="GO" id="GO:0055085">
    <property type="term" value="P:transmembrane transport"/>
    <property type="evidence" value="ECO:0007669"/>
    <property type="project" value="InterPro"/>
</dbReference>
<keyword evidence="6 7" id="KW-0472">Membrane</keyword>
<gene>
    <name evidence="9" type="ORF">BJ993_002194</name>
</gene>
<feature type="transmembrane region" description="Helical" evidence="7">
    <location>
        <begin position="166"/>
        <end position="186"/>
    </location>
</feature>
<dbReference type="PROSITE" id="PS50928">
    <property type="entry name" value="ABC_TM1"/>
    <property type="match status" value="1"/>
</dbReference>
<keyword evidence="2 7" id="KW-0813">Transport</keyword>
<keyword evidence="5 7" id="KW-1133">Transmembrane helix</keyword>
<organism evidence="9 10">
    <name type="scientific">Nocardioides aromaticivorans</name>
    <dbReference type="NCBI Taxonomy" id="200618"/>
    <lineage>
        <taxon>Bacteria</taxon>
        <taxon>Bacillati</taxon>
        <taxon>Actinomycetota</taxon>
        <taxon>Actinomycetes</taxon>
        <taxon>Propionibacteriales</taxon>
        <taxon>Nocardioidaceae</taxon>
        <taxon>Nocardioides</taxon>
    </lineage>
</organism>
<sequence>MREGQGLTLAAFLSRFRGVLLGVLGVAAVVAAWDLYKAFGPEQGVLVGDTRILPRTTDLAMPHSWEMLQRFGEPVTSLRGAPDAFSAVYDASMFSLGLAARGWVIGVVVGLVLALAMSRFRIVESALLPWVVLSQTVPLIAIAPLVRRWGSEIEIGGYTWTSQDSVAVIAAYLAFFPVAVGALRGLKSPDQTHLDLMHALGVGWWRTLLTLRLPASVPFLLPALRLAAASAVIGAVVAEVSIGLKGGLGRMVIDYAVAASGDPAKPWAPIFGAVAIGLVAAGAVGLLGLVLRPFRLTGAPR</sequence>
<evidence type="ECO:0000256" key="4">
    <source>
        <dbReference type="ARBA" id="ARBA00022692"/>
    </source>
</evidence>
<evidence type="ECO:0000256" key="1">
    <source>
        <dbReference type="ARBA" id="ARBA00004651"/>
    </source>
</evidence>
<name>A0A7Y9ZGP2_9ACTN</name>
<feature type="transmembrane region" description="Helical" evidence="7">
    <location>
        <begin position="93"/>
        <end position="115"/>
    </location>
</feature>
<feature type="transmembrane region" description="Helical" evidence="7">
    <location>
        <begin position="127"/>
        <end position="146"/>
    </location>
</feature>
<feature type="domain" description="ABC transmembrane type-1" evidence="8">
    <location>
        <begin position="92"/>
        <end position="288"/>
    </location>
</feature>
<dbReference type="AlphaFoldDB" id="A0A7Y9ZGP2"/>
<dbReference type="SUPFAM" id="SSF161098">
    <property type="entry name" value="MetI-like"/>
    <property type="match status" value="1"/>
</dbReference>
<dbReference type="RefSeq" id="WP_179648809.1">
    <property type="nucleotide sequence ID" value="NZ_JACBZM010000001.1"/>
</dbReference>
<comment type="caution">
    <text evidence="9">The sequence shown here is derived from an EMBL/GenBank/DDBJ whole genome shotgun (WGS) entry which is preliminary data.</text>
</comment>
<dbReference type="Gene3D" id="1.10.3720.10">
    <property type="entry name" value="MetI-like"/>
    <property type="match status" value="1"/>
</dbReference>
<dbReference type="InterPro" id="IPR035906">
    <property type="entry name" value="MetI-like_sf"/>
</dbReference>
<evidence type="ECO:0000256" key="5">
    <source>
        <dbReference type="ARBA" id="ARBA00022989"/>
    </source>
</evidence>
<evidence type="ECO:0000256" key="3">
    <source>
        <dbReference type="ARBA" id="ARBA00022475"/>
    </source>
</evidence>
<accession>A0A7Y9ZGP2</accession>
<dbReference type="EMBL" id="JACBZM010000001">
    <property type="protein sequence ID" value="NYI45114.1"/>
    <property type="molecule type" value="Genomic_DNA"/>
</dbReference>
<dbReference type="Proteomes" id="UP000562045">
    <property type="component" value="Unassembled WGS sequence"/>
</dbReference>
<proteinExistence type="inferred from homology"/>
<keyword evidence="4 7" id="KW-0812">Transmembrane</keyword>
<evidence type="ECO:0000256" key="6">
    <source>
        <dbReference type="ARBA" id="ARBA00023136"/>
    </source>
</evidence>